<dbReference type="CDD" id="cd01008">
    <property type="entry name" value="PBP2_NrtA_SsuA_CpmA_like"/>
    <property type="match status" value="1"/>
</dbReference>
<dbReference type="Gene3D" id="3.40.190.10">
    <property type="entry name" value="Periplasmic binding protein-like II"/>
    <property type="match status" value="2"/>
</dbReference>
<dbReference type="EMBL" id="GQ869382">
    <property type="protein sequence ID" value="ACX33936.1"/>
    <property type="molecule type" value="Genomic_DNA"/>
</dbReference>
<dbReference type="InterPro" id="IPR001638">
    <property type="entry name" value="Solute-binding_3/MltF_N"/>
</dbReference>
<reference evidence="5" key="1">
    <citation type="journal article" date="2010" name="Appl. Environ. Microbiol.">
        <title>Expanding small-molecule functional metagenomics through parallel screening of broad-host-range cosmid environmental DNA libraries in diverse proteobacteria.</title>
        <authorList>
            <person name="Craig J.W."/>
            <person name="Chang F.Y."/>
            <person name="Kim J.H."/>
            <person name="Obiajulu S.C."/>
            <person name="Brady S.F."/>
        </authorList>
    </citation>
    <scope>NUCLEOTIDE SEQUENCE</scope>
</reference>
<evidence type="ECO:0000256" key="1">
    <source>
        <dbReference type="ARBA" id="ARBA00004418"/>
    </source>
</evidence>
<evidence type="ECO:0000256" key="2">
    <source>
        <dbReference type="ARBA" id="ARBA00010742"/>
    </source>
</evidence>
<comment type="similarity">
    <text evidence="2">Belongs to the bacterial solute-binding protein SsuA/TauA family.</text>
</comment>
<dbReference type="PANTHER" id="PTHR30024:SF47">
    <property type="entry name" value="TAURINE-BINDING PERIPLASMIC PROTEIN"/>
    <property type="match status" value="1"/>
</dbReference>
<keyword evidence="3" id="KW-0732">Signal</keyword>
<dbReference type="PANTHER" id="PTHR30024">
    <property type="entry name" value="ALIPHATIC SULFONATES-BINDING PROTEIN-RELATED"/>
    <property type="match status" value="1"/>
</dbReference>
<sequence length="318" mass="34159">MLMAAAIAALVSAAPSQAVEKVRLAQNQSPISGVSIIADRKGFFAKNGLEVEVFNFTTGKQCLDTVMGGGADIATTAEAPTTAAAMSGQKIAFLARTEYSYIKTLTATAAEIHKPADLKGKRIAFTAGTGGEVYTVQLLKAAGLGKDDVTLVNLRPQDMVAALASGSIDAYGTWEPHIFNGIKALGSKVTPLDTKGIYAETFNIVLTQDYLQKKPEVAKNFLRALVEAEVWMKANREQAINVVAEFVKMPVDELKPIWDDYVYEVALDDKTLDILNAHASWRLASGNHPPGAVMPDWRTVVFSGPLKSVAPEKVLISY</sequence>
<evidence type="ECO:0000256" key="3">
    <source>
        <dbReference type="ARBA" id="ARBA00022729"/>
    </source>
</evidence>
<dbReference type="AlphaFoldDB" id="D3W8I7"/>
<accession>D3W8I7</accession>
<dbReference type="Pfam" id="PF09084">
    <property type="entry name" value="NMT1"/>
    <property type="match status" value="1"/>
</dbReference>
<dbReference type="InterPro" id="IPR015168">
    <property type="entry name" value="SsuA/THI5"/>
</dbReference>
<name>D3W8I7_9ZZZZ</name>
<feature type="domain" description="Solute-binding protein family 3/N-terminal" evidence="4">
    <location>
        <begin position="29"/>
        <end position="239"/>
    </location>
</feature>
<dbReference type="GO" id="GO:0042918">
    <property type="term" value="P:alkanesulfonate transmembrane transport"/>
    <property type="evidence" value="ECO:0007669"/>
    <property type="project" value="TreeGrafter"/>
</dbReference>
<proteinExistence type="inferred from homology"/>
<evidence type="ECO:0000313" key="5">
    <source>
        <dbReference type="EMBL" id="ACX33936.1"/>
    </source>
</evidence>
<dbReference type="SMART" id="SM00062">
    <property type="entry name" value="PBPb"/>
    <property type="match status" value="1"/>
</dbReference>
<protein>
    <submittedName>
        <fullName evidence="5">Hypothetical NMT1/THI5 like family protein</fullName>
    </submittedName>
</protein>
<dbReference type="SUPFAM" id="SSF53850">
    <property type="entry name" value="Periplasmic binding protein-like II"/>
    <property type="match status" value="1"/>
</dbReference>
<evidence type="ECO:0000259" key="4">
    <source>
        <dbReference type="SMART" id="SM00062"/>
    </source>
</evidence>
<comment type="subcellular location">
    <subcellularLocation>
        <location evidence="1">Periplasm</location>
    </subcellularLocation>
</comment>
<organism evidence="5">
    <name type="scientific">uncultured prokaryote AT5</name>
    <dbReference type="NCBI Taxonomy" id="672203"/>
    <lineage>
        <taxon>unclassified sequences</taxon>
        <taxon>environmental samples</taxon>
    </lineage>
</organism>